<accession>A0A9W7JKV4</accession>
<comment type="caution">
    <text evidence="1">The sequence shown here is derived from an EMBL/GenBank/DDBJ whole genome shotgun (WGS) entry which is preliminary data.</text>
</comment>
<dbReference type="Proteomes" id="UP001165190">
    <property type="component" value="Unassembled WGS sequence"/>
</dbReference>
<keyword evidence="2" id="KW-1185">Reference proteome</keyword>
<evidence type="ECO:0000313" key="2">
    <source>
        <dbReference type="Proteomes" id="UP001165190"/>
    </source>
</evidence>
<sequence>MGRKFVHQESIGEPGKRSRLWDNEDIYDVLTERAATEAVRGVVIDYTGYKFVMTQAEKCRKKGDFRS</sequence>
<organism evidence="1 2">
    <name type="scientific">Hibiscus trionum</name>
    <name type="common">Flower of an hour</name>
    <dbReference type="NCBI Taxonomy" id="183268"/>
    <lineage>
        <taxon>Eukaryota</taxon>
        <taxon>Viridiplantae</taxon>
        <taxon>Streptophyta</taxon>
        <taxon>Embryophyta</taxon>
        <taxon>Tracheophyta</taxon>
        <taxon>Spermatophyta</taxon>
        <taxon>Magnoliopsida</taxon>
        <taxon>eudicotyledons</taxon>
        <taxon>Gunneridae</taxon>
        <taxon>Pentapetalae</taxon>
        <taxon>rosids</taxon>
        <taxon>malvids</taxon>
        <taxon>Malvales</taxon>
        <taxon>Malvaceae</taxon>
        <taxon>Malvoideae</taxon>
        <taxon>Hibiscus</taxon>
    </lineage>
</organism>
<reference evidence="1" key="1">
    <citation type="submission" date="2023-05" db="EMBL/GenBank/DDBJ databases">
        <title>Genome and transcriptome analyses reveal genes involved in the formation of fine ridges on petal epidermal cells in Hibiscus trionum.</title>
        <authorList>
            <person name="Koshimizu S."/>
            <person name="Masuda S."/>
            <person name="Ishii T."/>
            <person name="Shirasu K."/>
            <person name="Hoshino A."/>
            <person name="Arita M."/>
        </authorList>
    </citation>
    <scope>NUCLEOTIDE SEQUENCE</scope>
    <source>
        <strain evidence="1">Hamamatsu line</strain>
    </source>
</reference>
<dbReference type="EMBL" id="BSYR01000077">
    <property type="protein sequence ID" value="GMJ15227.1"/>
    <property type="molecule type" value="Genomic_DNA"/>
</dbReference>
<evidence type="ECO:0000313" key="1">
    <source>
        <dbReference type="EMBL" id="GMJ15227.1"/>
    </source>
</evidence>
<proteinExistence type="predicted"/>
<dbReference type="OrthoDB" id="1752253at2759"/>
<name>A0A9W7JKV4_HIBTR</name>
<dbReference type="AlphaFoldDB" id="A0A9W7JKV4"/>
<gene>
    <name evidence="1" type="ORF">HRI_005191900</name>
</gene>
<protein>
    <submittedName>
        <fullName evidence="1">Uncharacterized protein</fullName>
    </submittedName>
</protein>